<dbReference type="OrthoDB" id="9797736at2"/>
<feature type="chain" id="PRO_5003604165" evidence="1">
    <location>
        <begin position="25"/>
        <end position="304"/>
    </location>
</feature>
<dbReference type="eggNOG" id="COG4558">
    <property type="taxonomic scope" value="Bacteria"/>
</dbReference>
<organism evidence="3 4">
    <name type="scientific">Saprospira grandis (strain Lewin)</name>
    <dbReference type="NCBI Taxonomy" id="984262"/>
    <lineage>
        <taxon>Bacteria</taxon>
        <taxon>Pseudomonadati</taxon>
        <taxon>Bacteroidota</taxon>
        <taxon>Saprospiria</taxon>
        <taxon>Saprospirales</taxon>
        <taxon>Saprospiraceae</taxon>
        <taxon>Saprospira</taxon>
    </lineage>
</organism>
<proteinExistence type="predicted"/>
<dbReference type="EMBL" id="CP002831">
    <property type="protein sequence ID" value="AFC26513.1"/>
    <property type="molecule type" value="Genomic_DNA"/>
</dbReference>
<dbReference type="AlphaFoldDB" id="H6L8E9"/>
<keyword evidence="1" id="KW-0732">Signal</keyword>
<dbReference type="PANTHER" id="PTHR30535:SF4">
    <property type="entry name" value="HEMIN-BINDING PERIPLASMIC PROTEIN HMUT"/>
    <property type="match status" value="1"/>
</dbReference>
<dbReference type="KEGG" id="sgn:SGRA_3797"/>
<dbReference type="PANTHER" id="PTHR30535">
    <property type="entry name" value="VITAMIN B12-BINDING PROTEIN"/>
    <property type="match status" value="1"/>
</dbReference>
<dbReference type="SUPFAM" id="SSF53807">
    <property type="entry name" value="Helical backbone' metal receptor"/>
    <property type="match status" value="1"/>
</dbReference>
<evidence type="ECO:0000313" key="4">
    <source>
        <dbReference type="Proteomes" id="UP000007519"/>
    </source>
</evidence>
<dbReference type="InterPro" id="IPR050902">
    <property type="entry name" value="ABC_Transporter_SBP"/>
</dbReference>
<dbReference type="RefSeq" id="WP_015694098.1">
    <property type="nucleotide sequence ID" value="NC_016940.1"/>
</dbReference>
<feature type="domain" description="Fe/B12 periplasmic-binding" evidence="2">
    <location>
        <begin position="40"/>
        <end position="304"/>
    </location>
</feature>
<evidence type="ECO:0000313" key="3">
    <source>
        <dbReference type="EMBL" id="AFC26513.1"/>
    </source>
</evidence>
<dbReference type="HOGENOM" id="CLU_038034_6_0_10"/>
<gene>
    <name evidence="3" type="ordered locus">SGRA_3797</name>
</gene>
<dbReference type="Proteomes" id="UP000007519">
    <property type="component" value="Chromosome"/>
</dbReference>
<dbReference type="InterPro" id="IPR002491">
    <property type="entry name" value="ABC_transptr_periplasmic_BD"/>
</dbReference>
<dbReference type="Gene3D" id="3.40.50.1980">
    <property type="entry name" value="Nitrogenase molybdenum iron protein domain"/>
    <property type="match status" value="2"/>
</dbReference>
<name>H6L8E9_SAPGL</name>
<sequence>MKTISYSFLFFALFLFAACQNEQAKPTTEQEAPAAETPKRIVSLNGSLTELLYQLDLGQNIVGVDVTSSYPEAAQALPKLGHVNKLNVEAILALNPNYILVDSNALASPAIQQLAQSAEIEVLAVPVPQRLDGAVTSAKALAQKLPIAPEKIEALEEEIQKDQNALKEFLAQQKASPKVLFIYARGSKVIMAAGPNTAMAKMIKLAGGQNAVDDFEDFKPLTPESVLASQPDVLLLFNSGLASLAQAEKSADEALLSLPALVQTPAAKHKRIISMEGHYLSGFGPRAAKAALELAQNLESEMDK</sequence>
<dbReference type="Pfam" id="PF01497">
    <property type="entry name" value="Peripla_BP_2"/>
    <property type="match status" value="1"/>
</dbReference>
<keyword evidence="4" id="KW-1185">Reference proteome</keyword>
<reference evidence="3 4" key="1">
    <citation type="journal article" date="2012" name="Stand. Genomic Sci.">
        <title>Complete genome sequencing and analysis of Saprospira grandis str. Lewin, a predatory marine bacterium.</title>
        <authorList>
            <person name="Saw J.H."/>
            <person name="Yuryev A."/>
            <person name="Kanbe M."/>
            <person name="Hou S."/>
            <person name="Young A.G."/>
            <person name="Aizawa S."/>
            <person name="Alam M."/>
        </authorList>
    </citation>
    <scope>NUCLEOTIDE SEQUENCE [LARGE SCALE GENOMIC DNA]</scope>
    <source>
        <strain evidence="3 4">Lewin</strain>
    </source>
</reference>
<feature type="signal peptide" evidence="1">
    <location>
        <begin position="1"/>
        <end position="24"/>
    </location>
</feature>
<dbReference type="PROSITE" id="PS51257">
    <property type="entry name" value="PROKAR_LIPOPROTEIN"/>
    <property type="match status" value="1"/>
</dbReference>
<evidence type="ECO:0000259" key="2">
    <source>
        <dbReference type="PROSITE" id="PS50983"/>
    </source>
</evidence>
<dbReference type="PROSITE" id="PS50983">
    <property type="entry name" value="FE_B12_PBP"/>
    <property type="match status" value="1"/>
</dbReference>
<dbReference type="STRING" id="984262.SGRA_3797"/>
<accession>H6L8E9</accession>
<evidence type="ECO:0000256" key="1">
    <source>
        <dbReference type="SAM" id="SignalP"/>
    </source>
</evidence>
<protein>
    <submittedName>
        <fullName evidence="3">Periplasmic binding protein</fullName>
    </submittedName>
</protein>